<keyword evidence="1" id="KW-0732">Signal</keyword>
<evidence type="ECO:0008006" key="4">
    <source>
        <dbReference type="Google" id="ProtNLM"/>
    </source>
</evidence>
<proteinExistence type="predicted"/>
<accession>A0ABZ0IK05</accession>
<name>A0ABZ0IK05_9BACT</name>
<dbReference type="EMBL" id="CP136051">
    <property type="protein sequence ID" value="WOK04871.1"/>
    <property type="molecule type" value="Genomic_DNA"/>
</dbReference>
<keyword evidence="3" id="KW-1185">Reference proteome</keyword>
<sequence length="217" mass="24098">MRIIFLLFLLMSFNSAVAQDTLKWLSAGFNTQAYKGDLGDKYSKWTGGLYTSLQFKTQKKWNGSVNLIIGNVTGQDLNPVFNVSPESGRQPNTYFSNSFVAAYYQVHWNVYLRSRLRVFLGQGIGLMRYNAKDEQGVSLANQTNTRAANESAGNIALLLPTSIGTAYRFKNNFGVSYKFTLLNTATDYLDNISQLGGVTGGDNVLAHQVSLLVPIYF</sequence>
<feature type="signal peptide" evidence="1">
    <location>
        <begin position="1"/>
        <end position="18"/>
    </location>
</feature>
<feature type="chain" id="PRO_5045898665" description="Outer membrane protein beta-barrel domain-containing protein" evidence="1">
    <location>
        <begin position="19"/>
        <end position="217"/>
    </location>
</feature>
<reference evidence="2 3" key="1">
    <citation type="journal article" date="2023" name="Microbiol. Resour. Announc.">
        <title>Complete Genome Sequence of Imperialibacter roseus strain P4T.</title>
        <authorList>
            <person name="Tizabi D.R."/>
            <person name="Bachvaroff T."/>
            <person name="Hill R.T."/>
        </authorList>
    </citation>
    <scope>NUCLEOTIDE SEQUENCE [LARGE SCALE GENOMIC DNA]</scope>
    <source>
        <strain evidence="2 3">P4T</strain>
    </source>
</reference>
<protein>
    <recommendedName>
        <fullName evidence="4">Outer membrane protein beta-barrel domain-containing protein</fullName>
    </recommendedName>
</protein>
<evidence type="ECO:0000313" key="3">
    <source>
        <dbReference type="Proteomes" id="UP001302349"/>
    </source>
</evidence>
<evidence type="ECO:0000313" key="2">
    <source>
        <dbReference type="EMBL" id="WOK04871.1"/>
    </source>
</evidence>
<organism evidence="2 3">
    <name type="scientific">Imperialibacter roseus</name>
    <dbReference type="NCBI Taxonomy" id="1324217"/>
    <lineage>
        <taxon>Bacteria</taxon>
        <taxon>Pseudomonadati</taxon>
        <taxon>Bacteroidota</taxon>
        <taxon>Cytophagia</taxon>
        <taxon>Cytophagales</taxon>
        <taxon>Flammeovirgaceae</taxon>
        <taxon>Imperialibacter</taxon>
    </lineage>
</organism>
<evidence type="ECO:0000256" key="1">
    <source>
        <dbReference type="SAM" id="SignalP"/>
    </source>
</evidence>
<dbReference type="RefSeq" id="WP_317487670.1">
    <property type="nucleotide sequence ID" value="NZ_CP136051.1"/>
</dbReference>
<gene>
    <name evidence="2" type="ORF">RT717_17450</name>
</gene>
<dbReference type="Proteomes" id="UP001302349">
    <property type="component" value="Chromosome"/>
</dbReference>